<dbReference type="EMBL" id="BMMX01000008">
    <property type="protein sequence ID" value="GGK90713.1"/>
    <property type="molecule type" value="Genomic_DNA"/>
</dbReference>
<evidence type="ECO:0000256" key="6">
    <source>
        <dbReference type="ARBA" id="ARBA00023136"/>
    </source>
</evidence>
<proteinExistence type="inferred from homology"/>
<dbReference type="Proteomes" id="UP000656042">
    <property type="component" value="Unassembled WGS sequence"/>
</dbReference>
<comment type="subcellular location">
    <subcellularLocation>
        <location evidence="1">Cell membrane</location>
        <topology evidence="1">Multi-pass membrane protein</topology>
    </subcellularLocation>
</comment>
<dbReference type="InterPro" id="IPR032808">
    <property type="entry name" value="DoxX"/>
</dbReference>
<evidence type="ECO:0000256" key="5">
    <source>
        <dbReference type="ARBA" id="ARBA00022989"/>
    </source>
</evidence>
<dbReference type="PANTHER" id="PTHR33452:SF4">
    <property type="entry name" value="BLL4328 PROTEIN"/>
    <property type="match status" value="1"/>
</dbReference>
<comment type="similarity">
    <text evidence="2">Belongs to the DoxX family.</text>
</comment>
<dbReference type="PANTHER" id="PTHR33452">
    <property type="entry name" value="OXIDOREDUCTASE CATD-RELATED"/>
    <property type="match status" value="1"/>
</dbReference>
<evidence type="ECO:0000256" key="7">
    <source>
        <dbReference type="SAM" id="Phobius"/>
    </source>
</evidence>
<feature type="transmembrane region" description="Helical" evidence="7">
    <location>
        <begin position="75"/>
        <end position="93"/>
    </location>
</feature>
<accession>A0A8J3BY29</accession>
<evidence type="ECO:0000256" key="2">
    <source>
        <dbReference type="ARBA" id="ARBA00006679"/>
    </source>
</evidence>
<dbReference type="AlphaFoldDB" id="A0A8J3BY29"/>
<gene>
    <name evidence="8" type="ORF">GCM10012284_25660</name>
</gene>
<evidence type="ECO:0000256" key="1">
    <source>
        <dbReference type="ARBA" id="ARBA00004651"/>
    </source>
</evidence>
<name>A0A8J3BY29_9ACTN</name>
<keyword evidence="9" id="KW-1185">Reference proteome</keyword>
<evidence type="ECO:0000256" key="4">
    <source>
        <dbReference type="ARBA" id="ARBA00022692"/>
    </source>
</evidence>
<feature type="transmembrane region" description="Helical" evidence="7">
    <location>
        <begin position="105"/>
        <end position="125"/>
    </location>
</feature>
<dbReference type="GO" id="GO:0005886">
    <property type="term" value="C:plasma membrane"/>
    <property type="evidence" value="ECO:0007669"/>
    <property type="project" value="UniProtKB-SubCell"/>
</dbReference>
<comment type="caution">
    <text evidence="8">The sequence shown here is derived from an EMBL/GenBank/DDBJ whole genome shotgun (WGS) entry which is preliminary data.</text>
</comment>
<keyword evidence="6 7" id="KW-0472">Membrane</keyword>
<dbReference type="RefSeq" id="WP_189079388.1">
    <property type="nucleotide sequence ID" value="NZ_BMMX01000008.1"/>
</dbReference>
<evidence type="ECO:0000256" key="3">
    <source>
        <dbReference type="ARBA" id="ARBA00022475"/>
    </source>
</evidence>
<protein>
    <submittedName>
        <fullName evidence="8">Integral membrane protein</fullName>
    </submittedName>
</protein>
<keyword evidence="3" id="KW-1003">Cell membrane</keyword>
<dbReference type="InterPro" id="IPR051907">
    <property type="entry name" value="DoxX-like_oxidoreductase"/>
</dbReference>
<organism evidence="8 9">
    <name type="scientific">Mangrovihabitans endophyticus</name>
    <dbReference type="NCBI Taxonomy" id="1751298"/>
    <lineage>
        <taxon>Bacteria</taxon>
        <taxon>Bacillati</taxon>
        <taxon>Actinomycetota</taxon>
        <taxon>Actinomycetes</taxon>
        <taxon>Micromonosporales</taxon>
        <taxon>Micromonosporaceae</taxon>
        <taxon>Mangrovihabitans</taxon>
    </lineage>
</organism>
<sequence length="150" mass="15768">MDLHRFSGPMLSAFRIVVGLLFLTHGSGTVFGLFGGAQGSGAALPTGQWPGWWAGLIQVVCGLLVMVGLVTRPAALLASGSMAYAYFTVHQSKGVLPTQNGGEPAALYAWAFLAIAVLGAGPWALDALMTRRRRTVDEVDDDVDEQPVPA</sequence>
<reference evidence="8" key="2">
    <citation type="submission" date="2020-09" db="EMBL/GenBank/DDBJ databases">
        <authorList>
            <person name="Sun Q."/>
            <person name="Zhou Y."/>
        </authorList>
    </citation>
    <scope>NUCLEOTIDE SEQUENCE</scope>
    <source>
        <strain evidence="8">CGMCC 4.7299</strain>
    </source>
</reference>
<reference evidence="8" key="1">
    <citation type="journal article" date="2014" name="Int. J. Syst. Evol. Microbiol.">
        <title>Complete genome sequence of Corynebacterium casei LMG S-19264T (=DSM 44701T), isolated from a smear-ripened cheese.</title>
        <authorList>
            <consortium name="US DOE Joint Genome Institute (JGI-PGF)"/>
            <person name="Walter F."/>
            <person name="Albersmeier A."/>
            <person name="Kalinowski J."/>
            <person name="Ruckert C."/>
        </authorList>
    </citation>
    <scope>NUCLEOTIDE SEQUENCE</scope>
    <source>
        <strain evidence="8">CGMCC 4.7299</strain>
    </source>
</reference>
<keyword evidence="4 7" id="KW-0812">Transmembrane</keyword>
<evidence type="ECO:0000313" key="9">
    <source>
        <dbReference type="Proteomes" id="UP000656042"/>
    </source>
</evidence>
<feature type="transmembrane region" description="Helical" evidence="7">
    <location>
        <begin position="52"/>
        <end position="70"/>
    </location>
</feature>
<keyword evidence="5 7" id="KW-1133">Transmembrane helix</keyword>
<dbReference type="Pfam" id="PF07681">
    <property type="entry name" value="DoxX"/>
    <property type="match status" value="1"/>
</dbReference>
<evidence type="ECO:0000313" key="8">
    <source>
        <dbReference type="EMBL" id="GGK90713.1"/>
    </source>
</evidence>